<dbReference type="Proteomes" id="UP001165190">
    <property type="component" value="Unassembled WGS sequence"/>
</dbReference>
<dbReference type="PANTHER" id="PTHR48047">
    <property type="entry name" value="GLYCOSYLTRANSFERASE"/>
    <property type="match status" value="1"/>
</dbReference>
<reference evidence="7" key="1">
    <citation type="submission" date="2023-05" db="EMBL/GenBank/DDBJ databases">
        <title>Genome and transcriptome analyses reveal genes involved in the formation of fine ridges on petal epidermal cells in Hibiscus trionum.</title>
        <authorList>
            <person name="Koshimizu S."/>
            <person name="Masuda S."/>
            <person name="Ishii T."/>
            <person name="Shirasu K."/>
            <person name="Hoshino A."/>
            <person name="Arita M."/>
        </authorList>
    </citation>
    <scope>NUCLEOTIDE SEQUENCE</scope>
    <source>
        <strain evidence="7">Hamamatsu line</strain>
    </source>
</reference>
<name>A0A9W7JB62_HIBTR</name>
<dbReference type="GO" id="GO:0035251">
    <property type="term" value="F:UDP-glucosyltransferase activity"/>
    <property type="evidence" value="ECO:0007669"/>
    <property type="project" value="TreeGrafter"/>
</dbReference>
<evidence type="ECO:0000256" key="4">
    <source>
        <dbReference type="RuleBase" id="RU003718"/>
    </source>
</evidence>
<feature type="domain" description="Glycosyltransferase N-terminal" evidence="6">
    <location>
        <begin position="10"/>
        <end position="247"/>
    </location>
</feature>
<gene>
    <name evidence="7" type="ORF">HRI_004803300</name>
</gene>
<dbReference type="FunFam" id="3.40.50.2000:FF:000071">
    <property type="entry name" value="Glycosyltransferase"/>
    <property type="match status" value="1"/>
</dbReference>
<protein>
    <recommendedName>
        <fullName evidence="5">Glycosyltransferase</fullName>
        <ecNumber evidence="5">2.4.1.-</ecNumber>
    </recommendedName>
</protein>
<dbReference type="AlphaFoldDB" id="A0A9W7JB62"/>
<sequence length="494" mass="55622">MAGELEQQLHFVVFPFMAQGHMTPMIDIARLLAQRGVIVTIVTTPQNADRFRAILDRAVESGLSIRLVEFPFPCAEFGLPDGCESFDMLPSFSLALNFFQAANMLEKPAQKLFHELTPPPSCIVADVLFTYTLRLADQFRVPRIVFHGVCCFLLHCLHCLRTSNVLDHVTSETEYFVLPNMPDKVEFTKLQLPQVMYENLKEFSEERKKADQDSYGVIVNTFEEMEPEYVKELKKTRGDKVWCVGPVSLCNKDAIDKAQRGNKASIDEQQKILRWLDSQETGTVIYACLGSLSNVTHSQSIELGLGLEASIRPFIWVIRGSDASNEVEKWISVDGFEERTKGRGLVVRGWAPQVLILSHPAIGAFLTHCGWNSTIEGISAGVPLITWPLFADQFANEKLAVQILKIGVRVGVEEPMRWGEEEKIGVLVKKEDVKVAIEKLVDEGEEGEERRKRAKELGEMAKKAVEIGGSSYLNITRLIQDIRQRAYDMKQTST</sequence>
<evidence type="ECO:0000313" key="7">
    <source>
        <dbReference type="EMBL" id="GMJ11341.1"/>
    </source>
</evidence>
<organism evidence="7 8">
    <name type="scientific">Hibiscus trionum</name>
    <name type="common">Flower of an hour</name>
    <dbReference type="NCBI Taxonomy" id="183268"/>
    <lineage>
        <taxon>Eukaryota</taxon>
        <taxon>Viridiplantae</taxon>
        <taxon>Streptophyta</taxon>
        <taxon>Embryophyta</taxon>
        <taxon>Tracheophyta</taxon>
        <taxon>Spermatophyta</taxon>
        <taxon>Magnoliopsida</taxon>
        <taxon>eudicotyledons</taxon>
        <taxon>Gunneridae</taxon>
        <taxon>Pentapetalae</taxon>
        <taxon>rosids</taxon>
        <taxon>malvids</taxon>
        <taxon>Malvales</taxon>
        <taxon>Malvaceae</taxon>
        <taxon>Malvoideae</taxon>
        <taxon>Hibiscus</taxon>
    </lineage>
</organism>
<dbReference type="Pfam" id="PF26168">
    <property type="entry name" value="Glyco_transf_N"/>
    <property type="match status" value="1"/>
</dbReference>
<proteinExistence type="inferred from homology"/>
<dbReference type="InterPro" id="IPR002213">
    <property type="entry name" value="UDP_glucos_trans"/>
</dbReference>
<comment type="caution">
    <text evidence="7">The sequence shown here is derived from an EMBL/GenBank/DDBJ whole genome shotgun (WGS) entry which is preliminary data.</text>
</comment>
<evidence type="ECO:0000259" key="6">
    <source>
        <dbReference type="Pfam" id="PF26168"/>
    </source>
</evidence>
<dbReference type="SUPFAM" id="SSF53756">
    <property type="entry name" value="UDP-Glycosyltransferase/glycogen phosphorylase"/>
    <property type="match status" value="1"/>
</dbReference>
<evidence type="ECO:0000256" key="1">
    <source>
        <dbReference type="ARBA" id="ARBA00009995"/>
    </source>
</evidence>
<keyword evidence="8" id="KW-1185">Reference proteome</keyword>
<dbReference type="CDD" id="cd03784">
    <property type="entry name" value="GT1_Gtf-like"/>
    <property type="match status" value="1"/>
</dbReference>
<evidence type="ECO:0000256" key="5">
    <source>
        <dbReference type="RuleBase" id="RU362057"/>
    </source>
</evidence>
<dbReference type="FunFam" id="3.40.50.2000:FF:000047">
    <property type="entry name" value="Glycosyltransferase"/>
    <property type="match status" value="1"/>
</dbReference>
<comment type="similarity">
    <text evidence="1 4">Belongs to the UDP-glycosyltransferase family.</text>
</comment>
<evidence type="ECO:0000256" key="2">
    <source>
        <dbReference type="ARBA" id="ARBA00022676"/>
    </source>
</evidence>
<evidence type="ECO:0000256" key="3">
    <source>
        <dbReference type="ARBA" id="ARBA00022679"/>
    </source>
</evidence>
<accession>A0A9W7JB62</accession>
<keyword evidence="3 4" id="KW-0808">Transferase</keyword>
<dbReference type="Pfam" id="PF00201">
    <property type="entry name" value="UDPGT"/>
    <property type="match status" value="1"/>
</dbReference>
<keyword evidence="2 4" id="KW-0328">Glycosyltransferase</keyword>
<dbReference type="PROSITE" id="PS00375">
    <property type="entry name" value="UDPGT"/>
    <property type="match status" value="1"/>
</dbReference>
<dbReference type="InterPro" id="IPR058980">
    <property type="entry name" value="Glyco_transf_N"/>
</dbReference>
<dbReference type="OrthoDB" id="5835829at2759"/>
<dbReference type="InterPro" id="IPR035595">
    <property type="entry name" value="UDP_glycos_trans_CS"/>
</dbReference>
<dbReference type="EC" id="2.4.1.-" evidence="5"/>
<dbReference type="EMBL" id="BSYR01000061">
    <property type="protein sequence ID" value="GMJ11341.1"/>
    <property type="molecule type" value="Genomic_DNA"/>
</dbReference>
<dbReference type="Gene3D" id="3.40.50.2000">
    <property type="entry name" value="Glycogen Phosphorylase B"/>
    <property type="match status" value="2"/>
</dbReference>
<dbReference type="PANTHER" id="PTHR48047:SF229">
    <property type="entry name" value="UDP-GLYCOSYLTRANSFERASE 73C3-RELATED"/>
    <property type="match status" value="1"/>
</dbReference>
<evidence type="ECO:0000313" key="8">
    <source>
        <dbReference type="Proteomes" id="UP001165190"/>
    </source>
</evidence>